<organism evidence="3 4">
    <name type="scientific">Danaus plexippus plexippus</name>
    <dbReference type="NCBI Taxonomy" id="278856"/>
    <lineage>
        <taxon>Eukaryota</taxon>
        <taxon>Metazoa</taxon>
        <taxon>Ecdysozoa</taxon>
        <taxon>Arthropoda</taxon>
        <taxon>Hexapoda</taxon>
        <taxon>Insecta</taxon>
        <taxon>Pterygota</taxon>
        <taxon>Neoptera</taxon>
        <taxon>Endopterygota</taxon>
        <taxon>Lepidoptera</taxon>
        <taxon>Glossata</taxon>
        <taxon>Ditrysia</taxon>
        <taxon>Papilionoidea</taxon>
        <taxon>Nymphalidae</taxon>
        <taxon>Danainae</taxon>
        <taxon>Danaini</taxon>
        <taxon>Danaina</taxon>
        <taxon>Danaus</taxon>
        <taxon>Danaus</taxon>
    </lineage>
</organism>
<dbReference type="Proteomes" id="UP000007151">
    <property type="component" value="Unassembled WGS sequence"/>
</dbReference>
<feature type="chain" id="PRO_5011113751" evidence="2">
    <location>
        <begin position="19"/>
        <end position="289"/>
    </location>
</feature>
<dbReference type="InParanoid" id="A0A212FKL3"/>
<proteinExistence type="predicted"/>
<comment type="caution">
    <text evidence="3">The sequence shown here is derived from an EMBL/GenBank/DDBJ whole genome shotgun (WGS) entry which is preliminary data.</text>
</comment>
<feature type="region of interest" description="Disordered" evidence="1">
    <location>
        <begin position="243"/>
        <end position="264"/>
    </location>
</feature>
<reference evidence="3 4" key="1">
    <citation type="journal article" date="2011" name="Cell">
        <title>The monarch butterfly genome yields insights into long-distance migration.</title>
        <authorList>
            <person name="Zhan S."/>
            <person name="Merlin C."/>
            <person name="Boore J.L."/>
            <person name="Reppert S.M."/>
        </authorList>
    </citation>
    <scope>NUCLEOTIDE SEQUENCE [LARGE SCALE GENOMIC DNA]</scope>
    <source>
        <strain evidence="3">F-2</strain>
    </source>
</reference>
<dbReference type="KEGG" id="dpl:KGM_214650"/>
<protein>
    <submittedName>
        <fullName evidence="3">Uncharacterized protein</fullName>
    </submittedName>
</protein>
<sequence>MKLIYILSVILMVNALLAASLNMKRPKRNLVWVKNMIANLFGYKRPQANHRIMYTIPEYFISQPATIAPQYMNQNIYQGTLTNILIPCYMQNQPFVTFQQQNIPVYTYNTDECNYRTKLNSDYLNINGPQYSPYPLKYYGQIQNPETIRSDKQIYSRNMEPVLDKFNEKPSQWNQQATPAGPKIQNYQDEEKIRSKVGSAKAPELTVTKNNSEGISTSTTSATSTTPVTPTTSAIFTNSAPSTISATSTTSATSLTSATSTTPVTFTNSATSTISDTPSATATISTTYL</sequence>
<feature type="signal peptide" evidence="2">
    <location>
        <begin position="1"/>
        <end position="18"/>
    </location>
</feature>
<keyword evidence="4" id="KW-1185">Reference proteome</keyword>
<gene>
    <name evidence="3" type="ORF">KGM_214650</name>
</gene>
<evidence type="ECO:0000256" key="2">
    <source>
        <dbReference type="SAM" id="SignalP"/>
    </source>
</evidence>
<name>A0A212FKL3_DANPL</name>
<evidence type="ECO:0000313" key="3">
    <source>
        <dbReference type="EMBL" id="OWR54230.1"/>
    </source>
</evidence>
<accession>A0A212FKL3</accession>
<evidence type="ECO:0000313" key="4">
    <source>
        <dbReference type="Proteomes" id="UP000007151"/>
    </source>
</evidence>
<evidence type="ECO:0000256" key="1">
    <source>
        <dbReference type="SAM" id="MobiDB-lite"/>
    </source>
</evidence>
<dbReference type="EMBL" id="AGBW02008046">
    <property type="protein sequence ID" value="OWR54230.1"/>
    <property type="molecule type" value="Genomic_DNA"/>
</dbReference>
<dbReference type="AlphaFoldDB" id="A0A212FKL3"/>
<keyword evidence="2" id="KW-0732">Signal</keyword>